<feature type="signal peptide" evidence="1">
    <location>
        <begin position="1"/>
        <end position="20"/>
    </location>
</feature>
<dbReference type="Proteomes" id="UP000249046">
    <property type="component" value="Unassembled WGS sequence"/>
</dbReference>
<protein>
    <submittedName>
        <fullName evidence="2">Uncharacterized protein</fullName>
    </submittedName>
</protein>
<evidence type="ECO:0000256" key="1">
    <source>
        <dbReference type="SAM" id="SignalP"/>
    </source>
</evidence>
<name>A0A2W5KUW6_9GAMM</name>
<keyword evidence="1" id="KW-0732">Signal</keyword>
<reference evidence="2 3" key="1">
    <citation type="submission" date="2017-08" db="EMBL/GenBank/DDBJ databases">
        <title>Infants hospitalized years apart are colonized by the same room-sourced microbial strains.</title>
        <authorList>
            <person name="Brooks B."/>
            <person name="Olm M.R."/>
            <person name="Firek B.A."/>
            <person name="Baker R."/>
            <person name="Thomas B.C."/>
            <person name="Morowitz M.J."/>
            <person name="Banfield J.F."/>
        </authorList>
    </citation>
    <scope>NUCLEOTIDE SEQUENCE [LARGE SCALE GENOMIC DNA]</scope>
    <source>
        <strain evidence="2">S2_005_003_R2_42</strain>
    </source>
</reference>
<sequence>MSKTLLALSVGLFCAAGAQAASFSTTTQSLGNAPAAACPTGPGNLSYNTDCAPVQGTVACGADGLATTAENSYYRRYVLAAGTTPGASVSSVHIGIESTTSGTGSDVTGMEVRVYTIPTSSALTTANLTLIGSAPFTSPDGNVLAELDLPISPAAVIDDPATKDIVVELFQPDLEPSASAFVFGSNGTGSGITYLRAPDCATPEPADIASLGPFSAVKIIAALAGQGLPVSLQDFTIE</sequence>
<dbReference type="AlphaFoldDB" id="A0A2W5KUW6"/>
<comment type="caution">
    <text evidence="2">The sequence shown here is derived from an EMBL/GenBank/DDBJ whole genome shotgun (WGS) entry which is preliminary data.</text>
</comment>
<feature type="chain" id="PRO_5015860749" evidence="1">
    <location>
        <begin position="21"/>
        <end position="238"/>
    </location>
</feature>
<accession>A0A2W5KUW6</accession>
<evidence type="ECO:0000313" key="3">
    <source>
        <dbReference type="Proteomes" id="UP000249046"/>
    </source>
</evidence>
<dbReference type="EMBL" id="QFPO01000001">
    <property type="protein sequence ID" value="PZQ19789.1"/>
    <property type="molecule type" value="Genomic_DNA"/>
</dbReference>
<organism evidence="2 3">
    <name type="scientific">Rhodanobacter denitrificans</name>
    <dbReference type="NCBI Taxonomy" id="666685"/>
    <lineage>
        <taxon>Bacteria</taxon>
        <taxon>Pseudomonadati</taxon>
        <taxon>Pseudomonadota</taxon>
        <taxon>Gammaproteobacteria</taxon>
        <taxon>Lysobacterales</taxon>
        <taxon>Rhodanobacteraceae</taxon>
        <taxon>Rhodanobacter</taxon>
    </lineage>
</organism>
<proteinExistence type="predicted"/>
<evidence type="ECO:0000313" key="2">
    <source>
        <dbReference type="EMBL" id="PZQ19789.1"/>
    </source>
</evidence>
<gene>
    <name evidence="2" type="ORF">DI564_00660</name>
</gene>